<accession>A0A9P1CGH1</accession>
<name>A0A9P1CGH1_9DINO</name>
<dbReference type="PROSITE" id="PS50297">
    <property type="entry name" value="ANK_REP_REGION"/>
    <property type="match status" value="1"/>
</dbReference>
<dbReference type="Gene3D" id="1.25.40.20">
    <property type="entry name" value="Ankyrin repeat-containing domain"/>
    <property type="match status" value="1"/>
</dbReference>
<dbReference type="InterPro" id="IPR002110">
    <property type="entry name" value="Ankyrin_rpt"/>
</dbReference>
<evidence type="ECO:0000313" key="4">
    <source>
        <dbReference type="EMBL" id="CAL4777910.1"/>
    </source>
</evidence>
<feature type="compositionally biased region" description="Low complexity" evidence="2">
    <location>
        <begin position="118"/>
        <end position="132"/>
    </location>
</feature>
<organism evidence="3">
    <name type="scientific">Cladocopium goreaui</name>
    <dbReference type="NCBI Taxonomy" id="2562237"/>
    <lineage>
        <taxon>Eukaryota</taxon>
        <taxon>Sar</taxon>
        <taxon>Alveolata</taxon>
        <taxon>Dinophyceae</taxon>
        <taxon>Suessiales</taxon>
        <taxon>Symbiodiniaceae</taxon>
        <taxon>Cladocopium</taxon>
    </lineage>
</organism>
<dbReference type="Proteomes" id="UP001152797">
    <property type="component" value="Unassembled WGS sequence"/>
</dbReference>
<dbReference type="SUPFAM" id="SSF48403">
    <property type="entry name" value="Ankyrin repeat"/>
    <property type="match status" value="1"/>
</dbReference>
<keyword evidence="1" id="KW-0040">ANK repeat</keyword>
<evidence type="ECO:0000313" key="3">
    <source>
        <dbReference type="EMBL" id="CAI3990598.1"/>
    </source>
</evidence>
<keyword evidence="5" id="KW-1185">Reference proteome</keyword>
<dbReference type="OrthoDB" id="2155436at2759"/>
<dbReference type="PROSITE" id="PS50088">
    <property type="entry name" value="ANK_REPEAT"/>
    <property type="match status" value="1"/>
</dbReference>
<evidence type="ECO:0000256" key="1">
    <source>
        <dbReference type="PROSITE-ProRule" id="PRU00023"/>
    </source>
</evidence>
<feature type="repeat" description="ANK" evidence="1">
    <location>
        <begin position="26"/>
        <end position="58"/>
    </location>
</feature>
<dbReference type="EMBL" id="CAMXCT010001493">
    <property type="protein sequence ID" value="CAI3990598.1"/>
    <property type="molecule type" value="Genomic_DNA"/>
</dbReference>
<evidence type="ECO:0000313" key="5">
    <source>
        <dbReference type="Proteomes" id="UP001152797"/>
    </source>
</evidence>
<feature type="region of interest" description="Disordered" evidence="2">
    <location>
        <begin position="96"/>
        <end position="217"/>
    </location>
</feature>
<reference evidence="4 5" key="2">
    <citation type="submission" date="2024-05" db="EMBL/GenBank/DDBJ databases">
        <authorList>
            <person name="Chen Y."/>
            <person name="Shah S."/>
            <person name="Dougan E. K."/>
            <person name="Thang M."/>
            <person name="Chan C."/>
        </authorList>
    </citation>
    <scope>NUCLEOTIDE SEQUENCE [LARGE SCALE GENOMIC DNA]</scope>
</reference>
<dbReference type="Pfam" id="PF00023">
    <property type="entry name" value="Ank"/>
    <property type="match status" value="1"/>
</dbReference>
<feature type="compositionally biased region" description="Low complexity" evidence="2">
    <location>
        <begin position="140"/>
        <end position="174"/>
    </location>
</feature>
<gene>
    <name evidence="3" type="ORF">C1SCF055_LOCUS17572</name>
</gene>
<dbReference type="InterPro" id="IPR036770">
    <property type="entry name" value="Ankyrin_rpt-contain_sf"/>
</dbReference>
<dbReference type="AlphaFoldDB" id="A0A9P1CGH1"/>
<dbReference type="EMBL" id="CAMXCT020001493">
    <property type="protein sequence ID" value="CAL1143973.1"/>
    <property type="molecule type" value="Genomic_DNA"/>
</dbReference>
<reference evidence="3" key="1">
    <citation type="submission" date="2022-10" db="EMBL/GenBank/DDBJ databases">
        <authorList>
            <person name="Chen Y."/>
            <person name="Dougan E. K."/>
            <person name="Chan C."/>
            <person name="Rhodes N."/>
            <person name="Thang M."/>
        </authorList>
    </citation>
    <scope>NUCLEOTIDE SEQUENCE</scope>
</reference>
<protein>
    <submittedName>
        <fullName evidence="3">Uncharacterized protein</fullName>
    </submittedName>
</protein>
<comment type="caution">
    <text evidence="3">The sequence shown here is derived from an EMBL/GenBank/DDBJ whole genome shotgun (WGS) entry which is preliminary data.</text>
</comment>
<dbReference type="EMBL" id="CAMXCT030001493">
    <property type="protein sequence ID" value="CAL4777910.1"/>
    <property type="molecule type" value="Genomic_DNA"/>
</dbReference>
<sequence length="246" mass="27594">MRRNRLKDVNEPQMPEGCFLFRFRRETFYPLHYAVLENDAEMVNMLLIAGSDPRQKSSKGRRPEDLARDLAADGNCETLDNLDKIIQTLQMAEASQRQQRRSVAPASQRRSVQRQQRRSVAPRVAASQRRSANSVAASLPRRSVAASQRQQRRSVAPAASQRRSANSVAASLAQRQRRRVAASQRRSATRPPERRSVAASQRHPPPGASQRNVGNPRFGPLCPVLQLIWLTPADNGHSPGFDENFS</sequence>
<proteinExistence type="predicted"/>
<evidence type="ECO:0000256" key="2">
    <source>
        <dbReference type="SAM" id="MobiDB-lite"/>
    </source>
</evidence>